<comment type="subcellular location">
    <subcellularLocation>
        <location evidence="2">Chromosome</location>
        <location evidence="2">Centromere</location>
        <location evidence="2">Kinetochore</location>
    </subcellularLocation>
    <subcellularLocation>
        <location evidence="1">Nucleus</location>
    </subcellularLocation>
</comment>
<dbReference type="GO" id="GO:0000444">
    <property type="term" value="C:MIS12/MIND type complex"/>
    <property type="evidence" value="ECO:0007669"/>
    <property type="project" value="InterPro"/>
</dbReference>
<dbReference type="PANTHER" id="PTHR15459">
    <property type="entry name" value="POLYAMINE-MODULATED FACTOR 1"/>
    <property type="match status" value="1"/>
</dbReference>
<evidence type="ECO:0000256" key="7">
    <source>
        <dbReference type="ARBA" id="ARBA00023242"/>
    </source>
</evidence>
<evidence type="ECO:0000256" key="11">
    <source>
        <dbReference type="SAM" id="MobiDB-lite"/>
    </source>
</evidence>
<evidence type="ECO:0000256" key="5">
    <source>
        <dbReference type="ARBA" id="ARBA00022776"/>
    </source>
</evidence>
<accession>A0A0L0G250</accession>
<evidence type="ECO:0000256" key="2">
    <source>
        <dbReference type="ARBA" id="ARBA00004629"/>
    </source>
</evidence>
<dbReference type="OrthoDB" id="18453at2759"/>
<name>A0A0L0G250_9EUKA</name>
<evidence type="ECO:0000256" key="10">
    <source>
        <dbReference type="SAM" id="Coils"/>
    </source>
</evidence>
<evidence type="ECO:0000313" key="12">
    <source>
        <dbReference type="EMBL" id="KNC82914.1"/>
    </source>
</evidence>
<gene>
    <name evidence="12" type="ORF">SARC_04808</name>
</gene>
<dbReference type="GO" id="GO:0007059">
    <property type="term" value="P:chromosome segregation"/>
    <property type="evidence" value="ECO:0007669"/>
    <property type="project" value="TreeGrafter"/>
</dbReference>
<evidence type="ECO:0000256" key="9">
    <source>
        <dbReference type="ARBA" id="ARBA00023328"/>
    </source>
</evidence>
<keyword evidence="3" id="KW-0158">Chromosome</keyword>
<evidence type="ECO:0000256" key="3">
    <source>
        <dbReference type="ARBA" id="ARBA00022454"/>
    </source>
</evidence>
<sequence length="474" mass="52579">MSDLTEDRAVAEYDTKDDVTLHTSVSVVSHTYASTSVDNVGTHVLQQEVSRTTLTKSELVVPVAGIVAHEEDPVDTLMSEPASDHAVQEIVHEQSHANANTQADSHTQPDKRSSGVHETLEAHTQRSPKRVQDTVLAEKPNVGEHTAENDQVPGSVAQTIAADVNVNTHNDVQMNNASVHNAIHGRTGVAKSAQTAPNDTEMGLSAITTGYTTVHAEKRPHGEVESSTREPNTLPPGTETEKEPETETRKGKGALVEPKPTDTARTEGVQPTDGRLYRKLKEVQEAATSRALACCCWSRMKACCAPKDDDQDEFYEEIFDRMHQFLLQSMRDEFDLIVEETGGKAKLNNLEVLIDDAKARDQDATTPKAKRRRQVPDAETIIRSHMIPVKLSQIETLKSELAELREATAKQEKAIELEKQTVQALFRDVETKSESLTRVCRPTPTPKRERMYTWVWTGLQKGLNAHIEPHMLFQ</sequence>
<feature type="compositionally biased region" description="Basic and acidic residues" evidence="11">
    <location>
        <begin position="217"/>
        <end position="228"/>
    </location>
</feature>
<dbReference type="GO" id="GO:0005634">
    <property type="term" value="C:nucleus"/>
    <property type="evidence" value="ECO:0007669"/>
    <property type="project" value="UniProtKB-SubCell"/>
</dbReference>
<evidence type="ECO:0000256" key="4">
    <source>
        <dbReference type="ARBA" id="ARBA00022618"/>
    </source>
</evidence>
<dbReference type="Proteomes" id="UP000054560">
    <property type="component" value="Unassembled WGS sequence"/>
</dbReference>
<dbReference type="GeneID" id="25905312"/>
<feature type="coiled-coil region" evidence="10">
    <location>
        <begin position="394"/>
        <end position="421"/>
    </location>
</feature>
<reference evidence="12 13" key="1">
    <citation type="submission" date="2011-02" db="EMBL/GenBank/DDBJ databases">
        <title>The Genome Sequence of Sphaeroforma arctica JP610.</title>
        <authorList>
            <consortium name="The Broad Institute Genome Sequencing Platform"/>
            <person name="Russ C."/>
            <person name="Cuomo C."/>
            <person name="Young S.K."/>
            <person name="Zeng Q."/>
            <person name="Gargeya S."/>
            <person name="Alvarado L."/>
            <person name="Berlin A."/>
            <person name="Chapman S.B."/>
            <person name="Chen Z."/>
            <person name="Freedman E."/>
            <person name="Gellesch M."/>
            <person name="Goldberg J."/>
            <person name="Griggs A."/>
            <person name="Gujja S."/>
            <person name="Heilman E."/>
            <person name="Heiman D."/>
            <person name="Howarth C."/>
            <person name="Mehta T."/>
            <person name="Neiman D."/>
            <person name="Pearson M."/>
            <person name="Roberts A."/>
            <person name="Saif S."/>
            <person name="Shea T."/>
            <person name="Shenoy N."/>
            <person name="Sisk P."/>
            <person name="Stolte C."/>
            <person name="Sykes S."/>
            <person name="White J."/>
            <person name="Yandava C."/>
            <person name="Burger G."/>
            <person name="Gray M.W."/>
            <person name="Holland P.W.H."/>
            <person name="King N."/>
            <person name="Lang F.B.F."/>
            <person name="Roger A.J."/>
            <person name="Ruiz-Trillo I."/>
            <person name="Haas B."/>
            <person name="Nusbaum C."/>
            <person name="Birren B."/>
        </authorList>
    </citation>
    <scope>NUCLEOTIDE SEQUENCE [LARGE SCALE GENOMIC DNA]</scope>
    <source>
        <strain evidence="12 13">JP610</strain>
    </source>
</reference>
<protein>
    <submittedName>
        <fullName evidence="12">Uncharacterized protein</fullName>
    </submittedName>
</protein>
<dbReference type="RefSeq" id="XP_014156816.1">
    <property type="nucleotide sequence ID" value="XM_014301341.1"/>
</dbReference>
<dbReference type="Pfam" id="PF03980">
    <property type="entry name" value="Nnf1"/>
    <property type="match status" value="1"/>
</dbReference>
<dbReference type="PANTHER" id="PTHR15459:SF3">
    <property type="entry name" value="POLYAMINE-MODULATED FACTOR 1"/>
    <property type="match status" value="1"/>
</dbReference>
<dbReference type="EMBL" id="KQ241880">
    <property type="protein sequence ID" value="KNC82914.1"/>
    <property type="molecule type" value="Genomic_DNA"/>
</dbReference>
<keyword evidence="9" id="KW-0137">Centromere</keyword>
<evidence type="ECO:0000256" key="8">
    <source>
        <dbReference type="ARBA" id="ARBA00023306"/>
    </source>
</evidence>
<keyword evidence="13" id="KW-1185">Reference proteome</keyword>
<feature type="region of interest" description="Disordered" evidence="11">
    <location>
        <begin position="217"/>
        <end position="269"/>
    </location>
</feature>
<feature type="region of interest" description="Disordered" evidence="11">
    <location>
        <begin position="96"/>
        <end position="134"/>
    </location>
</feature>
<dbReference type="GO" id="GO:0051301">
    <property type="term" value="P:cell division"/>
    <property type="evidence" value="ECO:0007669"/>
    <property type="project" value="UniProtKB-KW"/>
</dbReference>
<keyword evidence="10" id="KW-0175">Coiled coil</keyword>
<keyword evidence="4" id="KW-0132">Cell division</keyword>
<feature type="compositionally biased region" description="Basic and acidic residues" evidence="11">
    <location>
        <begin position="239"/>
        <end position="250"/>
    </location>
</feature>
<organism evidence="12 13">
    <name type="scientific">Sphaeroforma arctica JP610</name>
    <dbReference type="NCBI Taxonomy" id="667725"/>
    <lineage>
        <taxon>Eukaryota</taxon>
        <taxon>Ichthyosporea</taxon>
        <taxon>Ichthyophonida</taxon>
        <taxon>Sphaeroforma</taxon>
    </lineage>
</organism>
<feature type="compositionally biased region" description="Polar residues" evidence="11">
    <location>
        <begin position="96"/>
        <end position="106"/>
    </location>
</feature>
<proteinExistence type="predicted"/>
<evidence type="ECO:0000313" key="13">
    <source>
        <dbReference type="Proteomes" id="UP000054560"/>
    </source>
</evidence>
<dbReference type="AlphaFoldDB" id="A0A0L0G250"/>
<keyword evidence="5" id="KW-0498">Mitosis</keyword>
<dbReference type="InterPro" id="IPR007128">
    <property type="entry name" value="PMF1/Nnf1"/>
</dbReference>
<feature type="compositionally biased region" description="Basic and acidic residues" evidence="11">
    <location>
        <begin position="107"/>
        <end position="124"/>
    </location>
</feature>
<evidence type="ECO:0000256" key="6">
    <source>
        <dbReference type="ARBA" id="ARBA00022838"/>
    </source>
</evidence>
<keyword evidence="7" id="KW-0539">Nucleus</keyword>
<evidence type="ECO:0000256" key="1">
    <source>
        <dbReference type="ARBA" id="ARBA00004123"/>
    </source>
</evidence>
<keyword evidence="6" id="KW-0995">Kinetochore</keyword>
<keyword evidence="8" id="KW-0131">Cell cycle</keyword>